<dbReference type="STRING" id="585531.HMPREF0063_10813"/>
<dbReference type="HOGENOM" id="CLU_022065_5_0_11"/>
<sequence>MFETLSQLPASCGAVEPWQLSDGEVEVMTREVQRARAALDAVTVRLAEAAETRGLARAGGHTSTTAWLAATTGLGKREAAALVALSRLAPGECERTRAAWAAGDLSTTQAGTILRAVDQLPDWIDADPRHAAEDVLLEHAPALPADDLRRLANRIIEVIDPDGADEILGRQLEAQERRAYDCTRLRFLIAGHGMTRIQGQLPDAQAQMLRTALEGLAAPRRQRDGLPADDHPHEAATRRPADQRLGHAFCELIEHLPTGAVATAGGLAATVTVNIDLKNLTDRVATATLSTGDQMSAAQTRRFACNAQLIPLVLDGSSRILDHGLAKRLHDRYQRIALAKRDGGCSWKGCDRPPAWCEAHHLTPFSQGGETSVDNGALFCFVHHHLLHDDDWSARLAPDGVVEVIPPSRIDPQRRPLRHTRHLKLRPRAA</sequence>
<dbReference type="eggNOG" id="COG1403">
    <property type="taxonomic scope" value="Bacteria"/>
</dbReference>
<gene>
    <name evidence="3" type="ORF">HMPREF0063_10813</name>
</gene>
<proteinExistence type="predicted"/>
<comment type="caution">
    <text evidence="3">The sequence shown here is derived from an EMBL/GenBank/DDBJ whole genome shotgun (WGS) entry which is preliminary data.</text>
</comment>
<accession>E2SA23</accession>
<feature type="compositionally biased region" description="Basic residues" evidence="1">
    <location>
        <begin position="415"/>
        <end position="430"/>
    </location>
</feature>
<dbReference type="InterPro" id="IPR003870">
    <property type="entry name" value="DUF222"/>
</dbReference>
<feature type="region of interest" description="Disordered" evidence="1">
    <location>
        <begin position="411"/>
        <end position="430"/>
    </location>
</feature>
<feature type="domain" description="HNH nuclease" evidence="2">
    <location>
        <begin position="333"/>
        <end position="385"/>
    </location>
</feature>
<feature type="compositionally biased region" description="Basic and acidic residues" evidence="1">
    <location>
        <begin position="221"/>
        <end position="241"/>
    </location>
</feature>
<reference evidence="3" key="1">
    <citation type="submission" date="2010-08" db="EMBL/GenBank/DDBJ databases">
        <authorList>
            <person name="Muzny D."/>
            <person name="Qin X."/>
            <person name="Buhay C."/>
            <person name="Dugan-Rocha S."/>
            <person name="Ding Y."/>
            <person name="Chen G."/>
            <person name="Hawes A."/>
            <person name="Holder M."/>
            <person name="Jhangiani S."/>
            <person name="Johnson A."/>
            <person name="Khan Z."/>
            <person name="Li Z."/>
            <person name="Liu W."/>
            <person name="Liu X."/>
            <person name="Perez L."/>
            <person name="Shen H."/>
            <person name="Wang Q."/>
            <person name="Watt J."/>
            <person name="Xi L."/>
            <person name="Xin Y."/>
            <person name="Zhou J."/>
            <person name="Deng J."/>
            <person name="Jiang H."/>
            <person name="Liu Y."/>
            <person name="Qu J."/>
            <person name="Song X.-Z."/>
            <person name="Zhang L."/>
            <person name="Villasana D."/>
            <person name="Johnson A."/>
            <person name="Liu J."/>
            <person name="Liyanage D."/>
            <person name="Lorensuhewa L."/>
            <person name="Robinson T."/>
            <person name="Song A."/>
            <person name="Song B.-B."/>
            <person name="Dinh H."/>
            <person name="Thornton R."/>
            <person name="Coyle M."/>
            <person name="Francisco L."/>
            <person name="Jackson L."/>
            <person name="Javaid M."/>
            <person name="Korchina V."/>
            <person name="Kovar C."/>
            <person name="Mata R."/>
            <person name="Mathew T."/>
            <person name="Ngo R."/>
            <person name="Nguyen L."/>
            <person name="Nguyen N."/>
            <person name="Okwuonu G."/>
            <person name="Ongeri F."/>
            <person name="Pham C."/>
            <person name="Simmons D."/>
            <person name="Wilczek-Boney K."/>
            <person name="Hale W."/>
            <person name="Jakkamsetti A."/>
            <person name="Pham P."/>
            <person name="Ruth R."/>
            <person name="San Lucas F."/>
            <person name="Warren J."/>
            <person name="Zhang J."/>
            <person name="Zhao Z."/>
            <person name="Zhou C."/>
            <person name="Zhu D."/>
            <person name="Lee S."/>
            <person name="Bess C."/>
            <person name="Blankenburg K."/>
            <person name="Forbes L."/>
            <person name="Fu Q."/>
            <person name="Gubbala S."/>
            <person name="Hirani K."/>
            <person name="Jayaseelan J.C."/>
            <person name="Lara F."/>
            <person name="Munidasa M."/>
            <person name="Palculict T."/>
            <person name="Patil S."/>
            <person name="Pu L.-L."/>
            <person name="Saada N."/>
            <person name="Tang L."/>
            <person name="Weissenberger G."/>
            <person name="Zhu Y."/>
            <person name="Hemphill L."/>
            <person name="Shang Y."/>
            <person name="Youmans B."/>
            <person name="Ayvaz T."/>
            <person name="Ross M."/>
            <person name="Santibanez J."/>
            <person name="Aqrawi P."/>
            <person name="Gross S."/>
            <person name="Joshi V."/>
            <person name="Fowler G."/>
            <person name="Nazareth L."/>
            <person name="Reid J."/>
            <person name="Worley K."/>
            <person name="Petrosino J."/>
            <person name="Highlander S."/>
            <person name="Gibbs R."/>
        </authorList>
    </citation>
    <scope>NUCLEOTIDE SEQUENCE [LARGE SCALE GENOMIC DNA]</scope>
    <source>
        <strain evidence="3">DSM 15272</strain>
    </source>
</reference>
<organism evidence="3 4">
    <name type="scientific">Aeromicrobium marinum DSM 15272</name>
    <dbReference type="NCBI Taxonomy" id="585531"/>
    <lineage>
        <taxon>Bacteria</taxon>
        <taxon>Bacillati</taxon>
        <taxon>Actinomycetota</taxon>
        <taxon>Actinomycetes</taxon>
        <taxon>Propionibacteriales</taxon>
        <taxon>Nocardioidaceae</taxon>
        <taxon>Aeromicrobium</taxon>
    </lineage>
</organism>
<dbReference type="InterPro" id="IPR003615">
    <property type="entry name" value="HNH_nuc"/>
</dbReference>
<dbReference type="Pfam" id="PF02720">
    <property type="entry name" value="DUF222"/>
    <property type="match status" value="1"/>
</dbReference>
<feature type="region of interest" description="Disordered" evidence="1">
    <location>
        <begin position="218"/>
        <end position="241"/>
    </location>
</feature>
<name>E2SA23_9ACTN</name>
<dbReference type="Gene3D" id="1.10.30.50">
    <property type="match status" value="1"/>
</dbReference>
<dbReference type="EMBL" id="ACLF03000003">
    <property type="protein sequence ID" value="EFQ84097.1"/>
    <property type="molecule type" value="Genomic_DNA"/>
</dbReference>
<evidence type="ECO:0000313" key="3">
    <source>
        <dbReference type="EMBL" id="EFQ84097.1"/>
    </source>
</evidence>
<protein>
    <recommendedName>
        <fullName evidence="2">HNH nuclease domain-containing protein</fullName>
    </recommendedName>
</protein>
<evidence type="ECO:0000259" key="2">
    <source>
        <dbReference type="SMART" id="SM00507"/>
    </source>
</evidence>
<dbReference type="SMART" id="SM00507">
    <property type="entry name" value="HNHc"/>
    <property type="match status" value="1"/>
</dbReference>
<dbReference type="OrthoDB" id="5170592at2"/>
<dbReference type="RefSeq" id="WP_007077835.1">
    <property type="nucleotide sequence ID" value="NZ_CM001024.1"/>
</dbReference>
<evidence type="ECO:0000256" key="1">
    <source>
        <dbReference type="SAM" id="MobiDB-lite"/>
    </source>
</evidence>
<keyword evidence="4" id="KW-1185">Reference proteome</keyword>
<dbReference type="AlphaFoldDB" id="E2SA23"/>
<evidence type="ECO:0000313" key="4">
    <source>
        <dbReference type="Proteomes" id="UP000003111"/>
    </source>
</evidence>
<dbReference type="Proteomes" id="UP000003111">
    <property type="component" value="Unassembled WGS sequence"/>
</dbReference>